<evidence type="ECO:0000313" key="4">
    <source>
        <dbReference type="Proteomes" id="UP001161017"/>
    </source>
</evidence>
<evidence type="ECO:0000256" key="1">
    <source>
        <dbReference type="SAM" id="MobiDB-lite"/>
    </source>
</evidence>
<sequence>MSRFSILPPYLTILETWIIRLFLLLALITIGPWILFILADMLLYAIRAILYEIPFVGGRARGKRRPRRPTLSESRKRGRAWSFGGSSVPEGLRRHGSWQSDGVVVDEVAGRDGEEEDVLIVRRKKRKVSGEGVDGRGVDEGVQAGEGDARAREGGEDQG</sequence>
<feature type="compositionally biased region" description="Basic and acidic residues" evidence="1">
    <location>
        <begin position="147"/>
        <end position="159"/>
    </location>
</feature>
<comment type="caution">
    <text evidence="3">The sequence shown here is derived from an EMBL/GenBank/DDBJ whole genome shotgun (WGS) entry which is preliminary data.</text>
</comment>
<dbReference type="EMBL" id="JAPUFD010000022">
    <property type="protein sequence ID" value="MDI1492953.1"/>
    <property type="molecule type" value="Genomic_DNA"/>
</dbReference>
<evidence type="ECO:0000256" key="2">
    <source>
        <dbReference type="SAM" id="Phobius"/>
    </source>
</evidence>
<proteinExistence type="predicted"/>
<organism evidence="3 4">
    <name type="scientific">Ramalina farinacea</name>
    <dbReference type="NCBI Taxonomy" id="258253"/>
    <lineage>
        <taxon>Eukaryota</taxon>
        <taxon>Fungi</taxon>
        <taxon>Dikarya</taxon>
        <taxon>Ascomycota</taxon>
        <taxon>Pezizomycotina</taxon>
        <taxon>Lecanoromycetes</taxon>
        <taxon>OSLEUM clade</taxon>
        <taxon>Lecanoromycetidae</taxon>
        <taxon>Lecanorales</taxon>
        <taxon>Lecanorineae</taxon>
        <taxon>Ramalinaceae</taxon>
        <taxon>Ramalina</taxon>
    </lineage>
</organism>
<reference evidence="3" key="1">
    <citation type="journal article" date="2023" name="Genome Biol. Evol.">
        <title>First Whole Genome Sequence and Flow Cytometry Genome Size Data for the Lichen-Forming Fungus Ramalina farinacea (Ascomycota).</title>
        <authorList>
            <person name="Llewellyn T."/>
            <person name="Mian S."/>
            <person name="Hill R."/>
            <person name="Leitch I.J."/>
            <person name="Gaya E."/>
        </authorList>
    </citation>
    <scope>NUCLEOTIDE SEQUENCE</scope>
    <source>
        <strain evidence="3">LIQ254RAFAR</strain>
    </source>
</reference>
<dbReference type="AlphaFoldDB" id="A0AA43QXX6"/>
<gene>
    <name evidence="3" type="ORF">OHK93_004737</name>
</gene>
<evidence type="ECO:0000313" key="3">
    <source>
        <dbReference type="EMBL" id="MDI1492953.1"/>
    </source>
</evidence>
<keyword evidence="2" id="KW-0812">Transmembrane</keyword>
<feature type="region of interest" description="Disordered" evidence="1">
    <location>
        <begin position="60"/>
        <end position="95"/>
    </location>
</feature>
<protein>
    <submittedName>
        <fullName evidence="3">Uncharacterized protein</fullName>
    </submittedName>
</protein>
<keyword evidence="2" id="KW-1133">Transmembrane helix</keyword>
<keyword evidence="4" id="KW-1185">Reference proteome</keyword>
<feature type="region of interest" description="Disordered" evidence="1">
    <location>
        <begin position="124"/>
        <end position="159"/>
    </location>
</feature>
<name>A0AA43QXX6_9LECA</name>
<keyword evidence="2" id="KW-0472">Membrane</keyword>
<accession>A0AA43QXX6</accession>
<feature type="transmembrane region" description="Helical" evidence="2">
    <location>
        <begin position="12"/>
        <end position="35"/>
    </location>
</feature>
<dbReference type="Proteomes" id="UP001161017">
    <property type="component" value="Unassembled WGS sequence"/>
</dbReference>